<dbReference type="CDD" id="cd00051">
    <property type="entry name" value="EFh"/>
    <property type="match status" value="1"/>
</dbReference>
<dbReference type="InterPro" id="IPR001715">
    <property type="entry name" value="CH_dom"/>
</dbReference>
<dbReference type="CDD" id="cd21214">
    <property type="entry name" value="CH_ACTN_rpt1"/>
    <property type="match status" value="1"/>
</dbReference>
<dbReference type="SUPFAM" id="SSF47473">
    <property type="entry name" value="EF-hand"/>
    <property type="match status" value="1"/>
</dbReference>
<evidence type="ECO:0000256" key="5">
    <source>
        <dbReference type="ARBA" id="ARBA00022737"/>
    </source>
</evidence>
<dbReference type="Gene3D" id="1.10.238.10">
    <property type="entry name" value="EF-hand"/>
    <property type="match status" value="2"/>
</dbReference>
<dbReference type="GeneTree" id="ENSGT00940000153968"/>
<keyword evidence="4" id="KW-0479">Metal-binding</keyword>
<keyword evidence="11" id="KW-1185">Reference proteome</keyword>
<dbReference type="SUPFAM" id="SSF46966">
    <property type="entry name" value="Spectrin repeat"/>
    <property type="match status" value="4"/>
</dbReference>
<sequence length="822" mass="94652">MEYNGYEQEYMLQEDEWDRDLLLDPAWEKQQRKTFTAWCNSHLRKAGTQIDNIEEDFRNGLKLMLLLEVISGERLPKPDRGKMRFHKIANVNKALEYITSKGVKLVSIGAEEIVDGNVKMTLGMIWTIILRFAIQDISVEETSAKEGLLLWCQRKTAPYRNVNVQNFHCSWKDGLAFCALIHRHRPDLIDYSKLNKDDPLGNLNLALEIAEKHLDIPKMLDPEDIVNTPKPDERAIMTYVSCFYHAFAGAEQVYPPAHALLHLLKKLEDYRDYRRMHKPPKVQEKCQLEISFNTLQTKLRISNRPAFMPSEGKMVSDITGAWQGLEQAEKGYEEWLLTEIRRLERVEHLAEKFRQKASTHEAWAKGKDELLMLKDYEAASLAEVRALLRKHEAFESDLAAHQDRVEQIAAIAQELKYDQHSSSTYNQLNQCTSRTEKLLETIDQLFLEFGKRSAPFNNWMEGAMEDLQDMFIVHSVEEIQNLISAHEQFKATLPEADNERQAILSIYNEVQKIAQSYGISPNLTNIYCTITPAELSAKWDKVKRLVPQRDSALQEELTRQQVNERLRRQFAAQANLIGPWIQTRMEEILHSSADAGGTLEDQMNQLKQYESMIINYKPNIDKMEGDHQLIQESLVFDNKHTNYTMEHIRVGWELLLTTVARTINEIETQILTRDAKGISQQQLNDFRSSFSHFDRKKKGGMETDDFRACLISMGYDLGEAEFARIMSLVDPNGVGLVTFQSFVDFMTRETTETDTAEQVVASFRILAGDKPYILIEELRRELPPEQAEYCISRMPLYPGPDGVPGALDYSAFSSALYGESDL</sequence>
<name>A0AAR2LYG2_PYGNA</name>
<comment type="similarity">
    <text evidence="2">Belongs to the alpha-actinin family.</text>
</comment>
<dbReference type="FunFam" id="1.10.238.10:FF:000004">
    <property type="entry name" value="Actinin alpha 1"/>
    <property type="match status" value="1"/>
</dbReference>
<evidence type="ECO:0000256" key="2">
    <source>
        <dbReference type="ARBA" id="ARBA00010255"/>
    </source>
</evidence>
<evidence type="ECO:0000259" key="9">
    <source>
        <dbReference type="PROSITE" id="PS50222"/>
    </source>
</evidence>
<dbReference type="InterPro" id="IPR011992">
    <property type="entry name" value="EF-hand-dom_pair"/>
</dbReference>
<dbReference type="SMART" id="SM00150">
    <property type="entry name" value="SPEC"/>
    <property type="match status" value="3"/>
</dbReference>
<dbReference type="PANTHER" id="PTHR11915">
    <property type="entry name" value="SPECTRIN/FILAMIN RELATED CYTOSKELETAL PROTEIN"/>
    <property type="match status" value="1"/>
</dbReference>
<dbReference type="InterPro" id="IPR002017">
    <property type="entry name" value="Spectrin_repeat"/>
</dbReference>
<dbReference type="Pfam" id="PF08726">
    <property type="entry name" value="EFhand_Ca_insen"/>
    <property type="match status" value="1"/>
</dbReference>
<dbReference type="Proteomes" id="UP001501920">
    <property type="component" value="Chromosome 13"/>
</dbReference>
<evidence type="ECO:0000256" key="3">
    <source>
        <dbReference type="ARBA" id="ARBA00022490"/>
    </source>
</evidence>
<evidence type="ECO:0008006" key="12">
    <source>
        <dbReference type="Google" id="ProtNLM"/>
    </source>
</evidence>
<dbReference type="Pfam" id="PF00307">
    <property type="entry name" value="CH"/>
    <property type="match status" value="2"/>
</dbReference>
<feature type="domain" description="Calponin-homology (CH)" evidence="8">
    <location>
        <begin position="29"/>
        <end position="133"/>
    </location>
</feature>
<reference evidence="10" key="2">
    <citation type="submission" date="2025-08" db="UniProtKB">
        <authorList>
            <consortium name="Ensembl"/>
        </authorList>
    </citation>
    <scope>IDENTIFICATION</scope>
</reference>
<evidence type="ECO:0000256" key="4">
    <source>
        <dbReference type="ARBA" id="ARBA00022723"/>
    </source>
</evidence>
<dbReference type="PROSITE" id="PS00020">
    <property type="entry name" value="ACTININ_2"/>
    <property type="match status" value="1"/>
</dbReference>
<protein>
    <recommendedName>
        <fullName evidence="12">Actinin, alpha 2b</fullName>
    </recommendedName>
</protein>
<dbReference type="GO" id="GO:0005509">
    <property type="term" value="F:calcium ion binding"/>
    <property type="evidence" value="ECO:0007669"/>
    <property type="project" value="InterPro"/>
</dbReference>
<dbReference type="AlphaFoldDB" id="A0AAR2LYG2"/>
<organism evidence="10 11">
    <name type="scientific">Pygocentrus nattereri</name>
    <name type="common">Red-bellied piranha</name>
    <dbReference type="NCBI Taxonomy" id="42514"/>
    <lineage>
        <taxon>Eukaryota</taxon>
        <taxon>Metazoa</taxon>
        <taxon>Chordata</taxon>
        <taxon>Craniata</taxon>
        <taxon>Vertebrata</taxon>
        <taxon>Euteleostomi</taxon>
        <taxon>Actinopterygii</taxon>
        <taxon>Neopterygii</taxon>
        <taxon>Teleostei</taxon>
        <taxon>Ostariophysi</taxon>
        <taxon>Characiformes</taxon>
        <taxon>Characoidei</taxon>
        <taxon>Pygocentrus</taxon>
    </lineage>
</organism>
<keyword evidence="5" id="KW-0677">Repeat</keyword>
<dbReference type="CDD" id="cd21216">
    <property type="entry name" value="CH_ACTN_rpt2"/>
    <property type="match status" value="1"/>
</dbReference>
<dbReference type="InterPro" id="IPR036872">
    <property type="entry name" value="CH_dom_sf"/>
</dbReference>
<dbReference type="FunFam" id="1.10.418.10:FF:000005">
    <property type="entry name" value="Actinin alpha 4"/>
    <property type="match status" value="1"/>
</dbReference>
<dbReference type="Pfam" id="PF00435">
    <property type="entry name" value="Spectrin"/>
    <property type="match status" value="3"/>
</dbReference>
<accession>A0AAR2LYG2</accession>
<dbReference type="CDD" id="cd00176">
    <property type="entry name" value="SPEC"/>
    <property type="match status" value="1"/>
</dbReference>
<feature type="domain" description="EF-hand" evidence="9">
    <location>
        <begin position="681"/>
        <end position="716"/>
    </location>
</feature>
<dbReference type="GO" id="GO:0005737">
    <property type="term" value="C:cytoplasm"/>
    <property type="evidence" value="ECO:0007669"/>
    <property type="project" value="UniProtKB-SubCell"/>
</dbReference>
<dbReference type="FunFam" id="1.20.58.60:FF:000005">
    <property type="entry name" value="Actinin alpha 1"/>
    <property type="match status" value="1"/>
</dbReference>
<reference evidence="10" key="3">
    <citation type="submission" date="2025-09" db="UniProtKB">
        <authorList>
            <consortium name="Ensembl"/>
        </authorList>
    </citation>
    <scope>IDENTIFICATION</scope>
</reference>
<dbReference type="FunFam" id="1.10.418.10:FF:000001">
    <property type="entry name" value="Actinin alpha 1"/>
    <property type="match status" value="1"/>
</dbReference>
<dbReference type="InterPro" id="IPR001589">
    <property type="entry name" value="Actinin_actin-bd_CS"/>
</dbReference>
<keyword evidence="3" id="KW-0963">Cytoplasm</keyword>
<dbReference type="SMART" id="SM00033">
    <property type="entry name" value="CH"/>
    <property type="match status" value="2"/>
</dbReference>
<dbReference type="PROSITE" id="PS50021">
    <property type="entry name" value="CH"/>
    <property type="match status" value="2"/>
</dbReference>
<reference evidence="10 11" key="1">
    <citation type="submission" date="2020-10" db="EMBL/GenBank/DDBJ databases">
        <title>Pygocentrus nattereri (red-bellied piranha) genome, fPygNat1, primary haplotype.</title>
        <authorList>
            <person name="Myers G."/>
            <person name="Meyer A."/>
            <person name="Karagic N."/>
            <person name="Pippel M."/>
            <person name="Winkler S."/>
            <person name="Tracey A."/>
            <person name="Wood J."/>
            <person name="Formenti G."/>
            <person name="Howe K."/>
            <person name="Fedrigo O."/>
            <person name="Jarvis E.D."/>
        </authorList>
    </citation>
    <scope>NUCLEOTIDE SEQUENCE [LARGE SCALE GENOMIC DNA]</scope>
</reference>
<feature type="domain" description="Calponin-homology (CH)" evidence="8">
    <location>
        <begin position="142"/>
        <end position="248"/>
    </location>
</feature>
<evidence type="ECO:0000256" key="1">
    <source>
        <dbReference type="ARBA" id="ARBA00004496"/>
    </source>
</evidence>
<proteinExistence type="inferred from homology"/>
<evidence type="ECO:0000313" key="10">
    <source>
        <dbReference type="Ensembl" id="ENSPNAP00000081623.1"/>
    </source>
</evidence>
<evidence type="ECO:0000256" key="7">
    <source>
        <dbReference type="ARBA" id="ARBA00023203"/>
    </source>
</evidence>
<feature type="domain" description="EF-hand" evidence="9">
    <location>
        <begin position="717"/>
        <end position="752"/>
    </location>
</feature>
<dbReference type="Gene3D" id="1.10.418.10">
    <property type="entry name" value="Calponin-like domain"/>
    <property type="match status" value="2"/>
</dbReference>
<dbReference type="SMART" id="SM00054">
    <property type="entry name" value="EFh"/>
    <property type="match status" value="2"/>
</dbReference>
<dbReference type="InterPro" id="IPR014837">
    <property type="entry name" value="EF-hand_Ca_insen"/>
</dbReference>
<dbReference type="InterPro" id="IPR018159">
    <property type="entry name" value="Spectrin/alpha-actinin"/>
</dbReference>
<dbReference type="GO" id="GO:0003779">
    <property type="term" value="F:actin binding"/>
    <property type="evidence" value="ECO:0007669"/>
    <property type="project" value="UniProtKB-KW"/>
</dbReference>
<dbReference type="SUPFAM" id="SSF47576">
    <property type="entry name" value="Calponin-homology domain, CH-domain"/>
    <property type="match status" value="1"/>
</dbReference>
<dbReference type="InterPro" id="IPR002048">
    <property type="entry name" value="EF_hand_dom"/>
</dbReference>
<dbReference type="Gene3D" id="1.20.58.60">
    <property type="match status" value="4"/>
</dbReference>
<dbReference type="Ensembl" id="ENSPNAT00000073315.1">
    <property type="protein sequence ID" value="ENSPNAP00000081623.1"/>
    <property type="gene ID" value="ENSPNAG00000018373.2"/>
</dbReference>
<dbReference type="SMART" id="SM01184">
    <property type="entry name" value="efhand_Ca_insen"/>
    <property type="match status" value="1"/>
</dbReference>
<dbReference type="FunFam" id="1.20.58.60:FF:000003">
    <property type="entry name" value="Actinin, alpha 1"/>
    <property type="match status" value="1"/>
</dbReference>
<evidence type="ECO:0000256" key="6">
    <source>
        <dbReference type="ARBA" id="ARBA00022837"/>
    </source>
</evidence>
<dbReference type="PROSITE" id="PS50222">
    <property type="entry name" value="EF_HAND_2"/>
    <property type="match status" value="2"/>
</dbReference>
<dbReference type="PROSITE" id="PS00019">
    <property type="entry name" value="ACTININ_1"/>
    <property type="match status" value="1"/>
</dbReference>
<comment type="subcellular location">
    <subcellularLocation>
        <location evidence="1">Cytoplasm</location>
    </subcellularLocation>
</comment>
<dbReference type="FunFam" id="1.10.238.10:FF:000018">
    <property type="entry name" value="Actinin, alpha 1"/>
    <property type="match status" value="1"/>
</dbReference>
<evidence type="ECO:0000259" key="8">
    <source>
        <dbReference type="PROSITE" id="PS50021"/>
    </source>
</evidence>
<keyword evidence="6" id="KW-0106">Calcium</keyword>
<evidence type="ECO:0000313" key="11">
    <source>
        <dbReference type="Proteomes" id="UP001501920"/>
    </source>
</evidence>
<keyword evidence="7" id="KW-0009">Actin-binding</keyword>